<evidence type="ECO:0000256" key="5">
    <source>
        <dbReference type="ARBA" id="ARBA00022842"/>
    </source>
</evidence>
<evidence type="ECO:0000256" key="3">
    <source>
        <dbReference type="ARBA" id="ARBA00022801"/>
    </source>
</evidence>
<evidence type="ECO:0000313" key="9">
    <source>
        <dbReference type="EMBL" id="PKF36824.1"/>
    </source>
</evidence>
<dbReference type="PANTHER" id="PTHR13620:SF109">
    <property type="entry name" value="3'-5' EXONUCLEASE"/>
    <property type="match status" value="1"/>
</dbReference>
<comment type="caution">
    <text evidence="9">The sequence shown here is derived from an EMBL/GenBank/DDBJ whole genome shotgun (WGS) entry which is preliminary data.</text>
</comment>
<evidence type="ECO:0000259" key="8">
    <source>
        <dbReference type="SMART" id="SM00474"/>
    </source>
</evidence>
<dbReference type="GO" id="GO:0008408">
    <property type="term" value="F:3'-5' exonuclease activity"/>
    <property type="evidence" value="ECO:0007669"/>
    <property type="project" value="InterPro"/>
</dbReference>
<evidence type="ECO:0000256" key="4">
    <source>
        <dbReference type="ARBA" id="ARBA00022839"/>
    </source>
</evidence>
<dbReference type="Proteomes" id="UP000233553">
    <property type="component" value="Unassembled WGS sequence"/>
</dbReference>
<dbReference type="SMART" id="SM00474">
    <property type="entry name" value="35EXOc"/>
    <property type="match status" value="1"/>
</dbReference>
<feature type="domain" description="3'-5' exonuclease" evidence="8">
    <location>
        <begin position="31"/>
        <end position="202"/>
    </location>
</feature>
<evidence type="ECO:0000256" key="7">
    <source>
        <dbReference type="ARBA" id="ARBA00042761"/>
    </source>
</evidence>
<dbReference type="Gene3D" id="3.30.420.10">
    <property type="entry name" value="Ribonuclease H-like superfamily/Ribonuclease H"/>
    <property type="match status" value="1"/>
</dbReference>
<evidence type="ECO:0000256" key="2">
    <source>
        <dbReference type="ARBA" id="ARBA00022723"/>
    </source>
</evidence>
<sequence>MQMDTPQHTPPLSKEHIRTLPAFQNLSPDRILVIQTLEQCKAIQAELASIQIFGFDTESKPTFKVGEKSTGPHLIQLATPKQAYLFQVSAEILAFLKPILENEQQLKVGFGLKNDAHIFRSKGIQPNAMIDLSKSFASFGYRSQVGTQTAIALLFQRYFAKSKKVSTSNWSVKNLSPQQINYAAADAYAALLCFEQLYQQQLLTTQLLQQIRRILEGLADKA</sequence>
<dbReference type="EMBL" id="PISJ01000002">
    <property type="protein sequence ID" value="PKF36824.1"/>
    <property type="molecule type" value="Genomic_DNA"/>
</dbReference>
<evidence type="ECO:0000256" key="6">
    <source>
        <dbReference type="ARBA" id="ARBA00040531"/>
    </source>
</evidence>
<dbReference type="Pfam" id="PF01612">
    <property type="entry name" value="DNA_pol_A_exo1"/>
    <property type="match status" value="1"/>
</dbReference>
<dbReference type="AlphaFoldDB" id="A0A2N0WK51"/>
<reference evidence="9 10" key="1">
    <citation type="submission" date="2017-12" db="EMBL/GenBank/DDBJ databases">
        <title>Draft Genome sequences of multiple microbial strains isolated from spacecraft associated surfaces.</title>
        <authorList>
            <person name="Seuylemezian A."/>
            <person name="Vaishampayan P."/>
            <person name="Venkateswaran K."/>
        </authorList>
    </citation>
    <scope>NUCLEOTIDE SEQUENCE [LARGE SCALE GENOMIC DNA]</scope>
    <source>
        <strain evidence="9 10">2P01AA</strain>
    </source>
</reference>
<dbReference type="GO" id="GO:0006139">
    <property type="term" value="P:nucleobase-containing compound metabolic process"/>
    <property type="evidence" value="ECO:0007669"/>
    <property type="project" value="InterPro"/>
</dbReference>
<keyword evidence="2" id="KW-0479">Metal-binding</keyword>
<dbReference type="InterPro" id="IPR012337">
    <property type="entry name" value="RNaseH-like_sf"/>
</dbReference>
<keyword evidence="3" id="KW-0378">Hydrolase</keyword>
<dbReference type="GO" id="GO:0046872">
    <property type="term" value="F:metal ion binding"/>
    <property type="evidence" value="ECO:0007669"/>
    <property type="project" value="UniProtKB-KW"/>
</dbReference>
<gene>
    <name evidence="9" type="ORF">CW311_01675</name>
</gene>
<dbReference type="InterPro" id="IPR036397">
    <property type="entry name" value="RNaseH_sf"/>
</dbReference>
<keyword evidence="4 9" id="KW-0269">Exonuclease</keyword>
<dbReference type="InterPro" id="IPR051132">
    <property type="entry name" value="3-5_Exonuclease_domain"/>
</dbReference>
<organism evidence="9 10">
    <name type="scientific">Acinetobacter proteolyticus</name>
    <dbReference type="NCBI Taxonomy" id="1776741"/>
    <lineage>
        <taxon>Bacteria</taxon>
        <taxon>Pseudomonadati</taxon>
        <taxon>Pseudomonadota</taxon>
        <taxon>Gammaproteobacteria</taxon>
        <taxon>Moraxellales</taxon>
        <taxon>Moraxellaceae</taxon>
        <taxon>Acinetobacter</taxon>
    </lineage>
</organism>
<protein>
    <recommendedName>
        <fullName evidence="6">3'-5' exonuclease</fullName>
    </recommendedName>
    <alternativeName>
        <fullName evidence="7">Werner Syndrome-like exonuclease</fullName>
    </alternativeName>
</protein>
<keyword evidence="1" id="KW-0540">Nuclease</keyword>
<dbReference type="InterPro" id="IPR002562">
    <property type="entry name" value="3'-5'_exonuclease_dom"/>
</dbReference>
<dbReference type="RefSeq" id="WP_101235437.1">
    <property type="nucleotide sequence ID" value="NZ_PISJ01000002.1"/>
</dbReference>
<accession>A0A2N0WK51</accession>
<dbReference type="CDD" id="cd06141">
    <property type="entry name" value="WRN_exo"/>
    <property type="match status" value="1"/>
</dbReference>
<keyword evidence="5" id="KW-0460">Magnesium</keyword>
<proteinExistence type="predicted"/>
<evidence type="ECO:0000256" key="1">
    <source>
        <dbReference type="ARBA" id="ARBA00022722"/>
    </source>
</evidence>
<dbReference type="GO" id="GO:0003676">
    <property type="term" value="F:nucleic acid binding"/>
    <property type="evidence" value="ECO:0007669"/>
    <property type="project" value="InterPro"/>
</dbReference>
<dbReference type="SUPFAM" id="SSF53098">
    <property type="entry name" value="Ribonuclease H-like"/>
    <property type="match status" value="1"/>
</dbReference>
<name>A0A2N0WK51_9GAMM</name>
<evidence type="ECO:0000313" key="10">
    <source>
        <dbReference type="Proteomes" id="UP000233553"/>
    </source>
</evidence>
<dbReference type="PANTHER" id="PTHR13620">
    <property type="entry name" value="3-5 EXONUCLEASE"/>
    <property type="match status" value="1"/>
</dbReference>